<dbReference type="eggNOG" id="COG0456">
    <property type="taxonomic scope" value="Bacteria"/>
</dbReference>
<evidence type="ECO:0000259" key="3">
    <source>
        <dbReference type="PROSITE" id="PS51186"/>
    </source>
</evidence>
<accession>A0A0T6LPA0</accession>
<dbReference type="CDD" id="cd04301">
    <property type="entry name" value="NAT_SF"/>
    <property type="match status" value="1"/>
</dbReference>
<reference evidence="4 5" key="1">
    <citation type="submission" date="2015-10" db="EMBL/GenBank/DDBJ databases">
        <title>Draft genome sequence of pyrrolomycin-producing Streptomyces vitaminophilus.</title>
        <authorList>
            <person name="Graham D.E."/>
            <person name="Mahan K.M."/>
            <person name="Klingeman D.M."/>
            <person name="Hettich R.L."/>
            <person name="Parry R.J."/>
        </authorList>
    </citation>
    <scope>NUCLEOTIDE SEQUENCE [LARGE SCALE GENOMIC DNA]</scope>
    <source>
        <strain evidence="4 5">ATCC 31673</strain>
    </source>
</reference>
<name>A0A0T6LPA0_WENVI</name>
<dbReference type="PANTHER" id="PTHR43877:SF2">
    <property type="entry name" value="AMINOALKYLPHOSPHONATE N-ACETYLTRANSFERASE-RELATED"/>
    <property type="match status" value="1"/>
</dbReference>
<feature type="domain" description="N-acetyltransferase" evidence="3">
    <location>
        <begin position="1"/>
        <end position="159"/>
    </location>
</feature>
<keyword evidence="1 4" id="KW-0808">Transferase</keyword>
<proteinExistence type="predicted"/>
<gene>
    <name evidence="4" type="ORF">AQ490_05480</name>
</gene>
<dbReference type="GO" id="GO:0016747">
    <property type="term" value="F:acyltransferase activity, transferring groups other than amino-acyl groups"/>
    <property type="evidence" value="ECO:0007669"/>
    <property type="project" value="InterPro"/>
</dbReference>
<dbReference type="AlphaFoldDB" id="A0A0T6LPA0"/>
<dbReference type="OrthoDB" id="70840at2"/>
<dbReference type="EMBL" id="LLZU01000035">
    <property type="protein sequence ID" value="KRV47816.1"/>
    <property type="molecule type" value="Genomic_DNA"/>
</dbReference>
<dbReference type="SUPFAM" id="SSF55729">
    <property type="entry name" value="Acyl-CoA N-acyltransferases (Nat)"/>
    <property type="match status" value="1"/>
</dbReference>
<organism evidence="4 5">
    <name type="scientific">Wenjunlia vitaminophila</name>
    <name type="common">Streptomyces vitaminophilus</name>
    <dbReference type="NCBI Taxonomy" id="76728"/>
    <lineage>
        <taxon>Bacteria</taxon>
        <taxon>Bacillati</taxon>
        <taxon>Actinomycetota</taxon>
        <taxon>Actinomycetes</taxon>
        <taxon>Kitasatosporales</taxon>
        <taxon>Streptomycetaceae</taxon>
        <taxon>Wenjunlia</taxon>
    </lineage>
</organism>
<dbReference type="PROSITE" id="PS51186">
    <property type="entry name" value="GNAT"/>
    <property type="match status" value="1"/>
</dbReference>
<comment type="caution">
    <text evidence="4">The sequence shown here is derived from an EMBL/GenBank/DDBJ whole genome shotgun (WGS) entry which is preliminary data.</text>
</comment>
<evidence type="ECO:0000313" key="5">
    <source>
        <dbReference type="Proteomes" id="UP000050867"/>
    </source>
</evidence>
<evidence type="ECO:0000256" key="1">
    <source>
        <dbReference type="ARBA" id="ARBA00022679"/>
    </source>
</evidence>
<evidence type="ECO:0000256" key="2">
    <source>
        <dbReference type="ARBA" id="ARBA00023315"/>
    </source>
</evidence>
<dbReference type="RefSeq" id="WP_018383414.1">
    <property type="nucleotide sequence ID" value="NZ_LLZU01000035.1"/>
</dbReference>
<protein>
    <submittedName>
        <fullName evidence="4">Acetyltransferase</fullName>
    </submittedName>
</protein>
<dbReference type="PANTHER" id="PTHR43877">
    <property type="entry name" value="AMINOALKYLPHOSPHONATE N-ACETYLTRANSFERASE-RELATED-RELATED"/>
    <property type="match status" value="1"/>
</dbReference>
<dbReference type="Proteomes" id="UP000050867">
    <property type="component" value="Unassembled WGS sequence"/>
</dbReference>
<dbReference type="Gene3D" id="3.40.630.30">
    <property type="match status" value="1"/>
</dbReference>
<dbReference type="InterPro" id="IPR050832">
    <property type="entry name" value="Bact_Acetyltransf"/>
</dbReference>
<keyword evidence="2" id="KW-0012">Acyltransferase</keyword>
<dbReference type="InterPro" id="IPR000182">
    <property type="entry name" value="GNAT_dom"/>
</dbReference>
<keyword evidence="5" id="KW-1185">Reference proteome</keyword>
<sequence>MDFRTVSFGHPDAVALNDRVQLEYAERYGDDGDATPLAPAMFDPPRGLFLVVYDGQGTPIATGGWRSQDANGEGYVDGDAEIKRMYVVPEARGRGLSRRVLAALEDDARAAGRTRMVLETGTKQPEAISLYLSSGYQPCAKFGFYRFAKLSRCYAKPLRPAVPPPPAGPRSAVR</sequence>
<dbReference type="InterPro" id="IPR016181">
    <property type="entry name" value="Acyl_CoA_acyltransferase"/>
</dbReference>
<evidence type="ECO:0000313" key="4">
    <source>
        <dbReference type="EMBL" id="KRV47816.1"/>
    </source>
</evidence>
<dbReference type="Pfam" id="PF00583">
    <property type="entry name" value="Acetyltransf_1"/>
    <property type="match status" value="1"/>
</dbReference>
<dbReference type="STRING" id="76728.AQ490_05480"/>